<dbReference type="EMBL" id="CP058215">
    <property type="protein sequence ID" value="QLC49289.1"/>
    <property type="molecule type" value="Genomic_DNA"/>
</dbReference>
<evidence type="ECO:0000256" key="5">
    <source>
        <dbReference type="ARBA" id="ARBA00022884"/>
    </source>
</evidence>
<dbReference type="HAMAP" id="MF_01302_A">
    <property type="entry name" value="Ribosomal_uS8_A"/>
    <property type="match status" value="1"/>
</dbReference>
<dbReference type="PROSITE" id="PS00053">
    <property type="entry name" value="RIBOSOMAL_S8"/>
    <property type="match status" value="1"/>
</dbReference>
<dbReference type="FunFam" id="3.30.1370.30:FF:000001">
    <property type="entry name" value="40S ribosomal protein S15a"/>
    <property type="match status" value="1"/>
</dbReference>
<sequence>MVLLDPLADALSTIKNAEAIGKSSCKIQPASKLIGTVLKVMQSRGYIGEFEFIEDGKAGIYEVELVGRINKCGAIKPRYSVGAADFERWEKQFLPARNFGTIILTTSMGVISQYEARENNVGGQLLAYVY</sequence>
<dbReference type="OrthoDB" id="5670at2157"/>
<dbReference type="Gene3D" id="3.30.1490.10">
    <property type="match status" value="1"/>
</dbReference>
<dbReference type="RefSeq" id="WP_176964352.1">
    <property type="nucleotide sequence ID" value="NZ_CP058215.1"/>
</dbReference>
<dbReference type="InterPro" id="IPR047863">
    <property type="entry name" value="Ribosomal_uS8_CS"/>
</dbReference>
<dbReference type="NCBIfam" id="NF003115">
    <property type="entry name" value="PRK04034.1"/>
    <property type="match status" value="1"/>
</dbReference>
<name>A0A7D5IAV2_9EURY</name>
<evidence type="ECO:0000256" key="7">
    <source>
        <dbReference type="ARBA" id="ARBA00023274"/>
    </source>
</evidence>
<proteinExistence type="inferred from homology"/>
<evidence type="ECO:0000256" key="8">
    <source>
        <dbReference type="HAMAP-Rule" id="MF_01302"/>
    </source>
</evidence>
<comment type="similarity">
    <text evidence="2 8 9">Belongs to the universal ribosomal protein uS8 family.</text>
</comment>
<keyword evidence="6 8" id="KW-0689">Ribosomal protein</keyword>
<dbReference type="GO" id="GO:0019843">
    <property type="term" value="F:rRNA binding"/>
    <property type="evidence" value="ECO:0007669"/>
    <property type="project" value="UniProtKB-UniRule"/>
</dbReference>
<dbReference type="GO" id="GO:0003735">
    <property type="term" value="F:structural constituent of ribosome"/>
    <property type="evidence" value="ECO:0007669"/>
    <property type="project" value="InterPro"/>
</dbReference>
<keyword evidence="5 8" id="KW-0694">RNA-binding</keyword>
<evidence type="ECO:0000256" key="2">
    <source>
        <dbReference type="ARBA" id="ARBA00006471"/>
    </source>
</evidence>
<dbReference type="FunFam" id="3.30.1490.10:FF:000002">
    <property type="entry name" value="40S ribosomal protein S15a"/>
    <property type="match status" value="1"/>
</dbReference>
<evidence type="ECO:0000256" key="6">
    <source>
        <dbReference type="ARBA" id="ARBA00022980"/>
    </source>
</evidence>
<comment type="subunit">
    <text evidence="3 8">Part of the 30S ribosomal subunit.</text>
</comment>
<dbReference type="GeneID" id="55820593"/>
<dbReference type="InterPro" id="IPR000630">
    <property type="entry name" value="Ribosomal_uS8"/>
</dbReference>
<keyword evidence="7 8" id="KW-0687">Ribonucleoprotein</keyword>
<evidence type="ECO:0000313" key="10">
    <source>
        <dbReference type="EMBL" id="QLC49289.1"/>
    </source>
</evidence>
<evidence type="ECO:0000256" key="3">
    <source>
        <dbReference type="ARBA" id="ARBA00011458"/>
    </source>
</evidence>
<dbReference type="InterPro" id="IPR035987">
    <property type="entry name" value="Ribosomal_uS8_sf"/>
</dbReference>
<dbReference type="AlphaFoldDB" id="A0A7D5IAV2"/>
<reference evidence="10 11" key="1">
    <citation type="submission" date="2020-06" db="EMBL/GenBank/DDBJ databases">
        <title>Methanolobus halotolerans sp. nov., isolated from a saline lake Tus in Siberia.</title>
        <authorList>
            <person name="Shen Y."/>
            <person name="Chen S.-C."/>
            <person name="Lai M.-C."/>
            <person name="Huang H.-H."/>
            <person name="Chiu H.-H."/>
            <person name="Tang S.-L."/>
            <person name="Rogozin D.Y."/>
            <person name="Degermendzhy A.G."/>
        </authorList>
    </citation>
    <scope>NUCLEOTIDE SEQUENCE [LARGE SCALE GENOMIC DNA]</scope>
    <source>
        <strain evidence="10 11">DSM 21339</strain>
    </source>
</reference>
<dbReference type="GO" id="GO:0006412">
    <property type="term" value="P:translation"/>
    <property type="evidence" value="ECO:0007669"/>
    <property type="project" value="UniProtKB-UniRule"/>
</dbReference>
<accession>A0A7D5IAV2</accession>
<dbReference type="GO" id="GO:1990904">
    <property type="term" value="C:ribonucleoprotein complex"/>
    <property type="evidence" value="ECO:0007669"/>
    <property type="project" value="UniProtKB-KW"/>
</dbReference>
<dbReference type="SUPFAM" id="SSF56047">
    <property type="entry name" value="Ribosomal protein S8"/>
    <property type="match status" value="1"/>
</dbReference>
<protein>
    <recommendedName>
        <fullName evidence="8">Small ribosomal subunit protein uS8</fullName>
    </recommendedName>
</protein>
<keyword evidence="4 8" id="KW-0699">rRNA-binding</keyword>
<dbReference type="GO" id="GO:0005840">
    <property type="term" value="C:ribosome"/>
    <property type="evidence" value="ECO:0007669"/>
    <property type="project" value="UniProtKB-KW"/>
</dbReference>
<organism evidence="10 11">
    <name type="scientific">Methanolobus zinderi</name>
    <dbReference type="NCBI Taxonomy" id="536044"/>
    <lineage>
        <taxon>Archaea</taxon>
        <taxon>Methanobacteriati</taxon>
        <taxon>Methanobacteriota</taxon>
        <taxon>Stenosarchaea group</taxon>
        <taxon>Methanomicrobia</taxon>
        <taxon>Methanosarcinales</taxon>
        <taxon>Methanosarcinaceae</taxon>
        <taxon>Methanolobus</taxon>
    </lineage>
</organism>
<evidence type="ECO:0000256" key="9">
    <source>
        <dbReference type="RuleBase" id="RU003660"/>
    </source>
</evidence>
<evidence type="ECO:0000256" key="1">
    <source>
        <dbReference type="ARBA" id="ARBA00002569"/>
    </source>
</evidence>
<evidence type="ECO:0000256" key="4">
    <source>
        <dbReference type="ARBA" id="ARBA00022730"/>
    </source>
</evidence>
<gene>
    <name evidence="8" type="primary">rps8</name>
    <name evidence="10" type="ORF">HWN40_02920</name>
</gene>
<dbReference type="Gene3D" id="3.30.1370.30">
    <property type="match status" value="1"/>
</dbReference>
<dbReference type="KEGG" id="mzi:HWN40_02920"/>
<evidence type="ECO:0000313" key="11">
    <source>
        <dbReference type="Proteomes" id="UP000509594"/>
    </source>
</evidence>
<dbReference type="PANTHER" id="PTHR11758">
    <property type="entry name" value="40S RIBOSOMAL PROTEIN S15A"/>
    <property type="match status" value="1"/>
</dbReference>
<keyword evidence="11" id="KW-1185">Reference proteome</keyword>
<dbReference type="Proteomes" id="UP000509594">
    <property type="component" value="Chromosome"/>
</dbReference>
<comment type="function">
    <text evidence="1 8">One of the primary rRNA binding proteins, it binds directly to 16S rRNA central domain where it helps coordinate assembly of the platform of the 30S subunit.</text>
</comment>
<dbReference type="Pfam" id="PF00410">
    <property type="entry name" value="Ribosomal_S8"/>
    <property type="match status" value="1"/>
</dbReference>